<evidence type="ECO:0000313" key="1">
    <source>
        <dbReference type="EMBL" id="AFH50586.1"/>
    </source>
</evidence>
<dbReference type="SUPFAM" id="SSF53448">
    <property type="entry name" value="Nucleotide-diphospho-sugar transferases"/>
    <property type="match status" value="1"/>
</dbReference>
<name>I0ANM9_IGNAJ</name>
<sequence>MIYNFCSLFDSNYLSRGIALYRSLEKHCKNFHLFIFAFDSRSYEILNQLSLTKATIISLSEFEDEKLLQVKPTRSVAEYCWTSTSSTILYVLENFNVDNCTYVDADVFFYSSPEPIFQELGEKSILITEHRYSPQYNKELKAGKYCVQFVTFKNDKYGLEALRWWRDRCLEWCYARYEDGKFGDQLYLDDWTERFQGVHVMQHLGGGLAAWNVQQYEFKKTGEKIFGKEIATGKEFEVIFYHFHYLKFFKNGKVELGRRKLSKEVISIFYKEYIKFLDEIALEIKNYDSTFDPHGSTERKFSWKNPLLYIYRKIFGVYNIFNKSKLLGS</sequence>
<dbReference type="AlphaFoldDB" id="I0ANM9"/>
<dbReference type="STRING" id="945713.IALB_2883"/>
<keyword evidence="2" id="KW-1185">Reference proteome</keyword>
<dbReference type="Gene3D" id="3.90.550.10">
    <property type="entry name" value="Spore Coat Polysaccharide Biosynthesis Protein SpsA, Chain A"/>
    <property type="match status" value="1"/>
</dbReference>
<dbReference type="Proteomes" id="UP000007394">
    <property type="component" value="Chromosome"/>
</dbReference>
<dbReference type="PATRIC" id="fig|945713.3.peg.2902"/>
<reference evidence="1 2" key="1">
    <citation type="journal article" date="2012" name="Front. Microbiol.">
        <title>Complete genome of Ignavibacterium album, a metabolically versatile, flagellated, facultative anaerobe from the phylum Chlorobi.</title>
        <authorList>
            <person name="Liu Z."/>
            <person name="Frigaard N.-U."/>
            <person name="Vogl K."/>
            <person name="Iino T."/>
            <person name="Ohkuma M."/>
            <person name="Overmann J."/>
            <person name="Bryant D.A."/>
        </authorList>
    </citation>
    <scope>NUCLEOTIDE SEQUENCE [LARGE SCALE GENOMIC DNA]</scope>
    <source>
        <strain evidence="2">DSM 19864 / JCM 16511 / NBRC 101810 / Mat9-16</strain>
    </source>
</reference>
<dbReference type="eggNOG" id="COG1442">
    <property type="taxonomic scope" value="Bacteria"/>
</dbReference>
<protein>
    <recommendedName>
        <fullName evidence="3">Glycosyl transferase</fullName>
    </recommendedName>
</protein>
<dbReference type="HOGENOM" id="CLU_057826_0_0_10"/>
<gene>
    <name evidence="1" type="ordered locus">IALB_2883</name>
</gene>
<dbReference type="EMBL" id="CP003418">
    <property type="protein sequence ID" value="AFH50586.1"/>
    <property type="molecule type" value="Genomic_DNA"/>
</dbReference>
<dbReference type="RefSeq" id="WP_014561725.1">
    <property type="nucleotide sequence ID" value="NC_017464.1"/>
</dbReference>
<proteinExistence type="predicted"/>
<dbReference type="KEGG" id="ial:IALB_2883"/>
<evidence type="ECO:0008006" key="3">
    <source>
        <dbReference type="Google" id="ProtNLM"/>
    </source>
</evidence>
<dbReference type="InterPro" id="IPR029044">
    <property type="entry name" value="Nucleotide-diphossugar_trans"/>
</dbReference>
<organism evidence="1 2">
    <name type="scientific">Ignavibacterium album (strain DSM 19864 / JCM 16511 / NBRC 101810 / Mat9-16)</name>
    <dbReference type="NCBI Taxonomy" id="945713"/>
    <lineage>
        <taxon>Bacteria</taxon>
        <taxon>Pseudomonadati</taxon>
        <taxon>Ignavibacteriota</taxon>
        <taxon>Ignavibacteria</taxon>
        <taxon>Ignavibacteriales</taxon>
        <taxon>Ignavibacteriaceae</taxon>
        <taxon>Ignavibacterium</taxon>
    </lineage>
</organism>
<evidence type="ECO:0000313" key="2">
    <source>
        <dbReference type="Proteomes" id="UP000007394"/>
    </source>
</evidence>
<accession>I0ANM9</accession>